<evidence type="ECO:0000313" key="1">
    <source>
        <dbReference type="EMBL" id="KAK4102769.1"/>
    </source>
</evidence>
<gene>
    <name evidence="1" type="ORF">N658DRAFT_322766</name>
</gene>
<comment type="caution">
    <text evidence="1">The sequence shown here is derived from an EMBL/GenBank/DDBJ whole genome shotgun (WGS) entry which is preliminary data.</text>
</comment>
<reference evidence="1" key="1">
    <citation type="journal article" date="2023" name="Mol. Phylogenet. Evol.">
        <title>Genome-scale phylogeny and comparative genomics of the fungal order Sordariales.</title>
        <authorList>
            <person name="Hensen N."/>
            <person name="Bonometti L."/>
            <person name="Westerberg I."/>
            <person name="Brannstrom I.O."/>
            <person name="Guillou S."/>
            <person name="Cros-Aarteil S."/>
            <person name="Calhoun S."/>
            <person name="Haridas S."/>
            <person name="Kuo A."/>
            <person name="Mondo S."/>
            <person name="Pangilinan J."/>
            <person name="Riley R."/>
            <person name="LaButti K."/>
            <person name="Andreopoulos B."/>
            <person name="Lipzen A."/>
            <person name="Chen C."/>
            <person name="Yan M."/>
            <person name="Daum C."/>
            <person name="Ng V."/>
            <person name="Clum A."/>
            <person name="Steindorff A."/>
            <person name="Ohm R.A."/>
            <person name="Martin F."/>
            <person name="Silar P."/>
            <person name="Natvig D.O."/>
            <person name="Lalanne C."/>
            <person name="Gautier V."/>
            <person name="Ament-Velasquez S.L."/>
            <person name="Kruys A."/>
            <person name="Hutchinson M.I."/>
            <person name="Powell A.J."/>
            <person name="Barry K."/>
            <person name="Miller A.N."/>
            <person name="Grigoriev I.V."/>
            <person name="Debuchy R."/>
            <person name="Gladieux P."/>
            <person name="Hiltunen Thoren M."/>
            <person name="Johannesson H."/>
        </authorList>
    </citation>
    <scope>NUCLEOTIDE SEQUENCE</scope>
    <source>
        <strain evidence="1">CBS 757.83</strain>
    </source>
</reference>
<dbReference type="AlphaFoldDB" id="A0AAN6Q5T3"/>
<accession>A0AAN6Q5T3</accession>
<dbReference type="EMBL" id="MU863630">
    <property type="protein sequence ID" value="KAK4102769.1"/>
    <property type="molecule type" value="Genomic_DNA"/>
</dbReference>
<proteinExistence type="predicted"/>
<dbReference type="Proteomes" id="UP001305647">
    <property type="component" value="Unassembled WGS sequence"/>
</dbReference>
<sequence length="155" mass="17835">MLNILGFNALHRSLIGPYHPGRRRGFESTDIPQASAPAWTTGVGAPLEKMPNDGRLSIVFILVPRLSFLDFNPWTTPGQPLDCSSFWQRQCFWTQTTRSYHQQFGYLYFYLSQPRVWHVEILEPCPRVVFAFLVGHTLTDRCINKSGNRRLLGHT</sequence>
<name>A0AAN6Q5T3_9PEZI</name>
<reference evidence="1" key="2">
    <citation type="submission" date="2023-05" db="EMBL/GenBank/DDBJ databases">
        <authorList>
            <consortium name="Lawrence Berkeley National Laboratory"/>
            <person name="Steindorff A."/>
            <person name="Hensen N."/>
            <person name="Bonometti L."/>
            <person name="Westerberg I."/>
            <person name="Brannstrom I.O."/>
            <person name="Guillou S."/>
            <person name="Cros-Aarteil S."/>
            <person name="Calhoun S."/>
            <person name="Haridas S."/>
            <person name="Kuo A."/>
            <person name="Mondo S."/>
            <person name="Pangilinan J."/>
            <person name="Riley R."/>
            <person name="Labutti K."/>
            <person name="Andreopoulos B."/>
            <person name="Lipzen A."/>
            <person name="Chen C."/>
            <person name="Yanf M."/>
            <person name="Daum C."/>
            <person name="Ng V."/>
            <person name="Clum A."/>
            <person name="Ohm R."/>
            <person name="Martin F."/>
            <person name="Silar P."/>
            <person name="Natvig D."/>
            <person name="Lalanne C."/>
            <person name="Gautier V."/>
            <person name="Ament-Velasquez S.L."/>
            <person name="Kruys A."/>
            <person name="Hutchinson M.I."/>
            <person name="Powell A.J."/>
            <person name="Barry K."/>
            <person name="Miller A.N."/>
            <person name="Grigoriev I.V."/>
            <person name="Debuchy R."/>
            <person name="Gladieux P."/>
            <person name="Thoren M.H."/>
            <person name="Johannesson H."/>
        </authorList>
    </citation>
    <scope>NUCLEOTIDE SEQUENCE</scope>
    <source>
        <strain evidence="1">CBS 757.83</strain>
    </source>
</reference>
<evidence type="ECO:0000313" key="2">
    <source>
        <dbReference type="Proteomes" id="UP001305647"/>
    </source>
</evidence>
<organism evidence="1 2">
    <name type="scientific">Parathielavia hyrcaniae</name>
    <dbReference type="NCBI Taxonomy" id="113614"/>
    <lineage>
        <taxon>Eukaryota</taxon>
        <taxon>Fungi</taxon>
        <taxon>Dikarya</taxon>
        <taxon>Ascomycota</taxon>
        <taxon>Pezizomycotina</taxon>
        <taxon>Sordariomycetes</taxon>
        <taxon>Sordariomycetidae</taxon>
        <taxon>Sordariales</taxon>
        <taxon>Chaetomiaceae</taxon>
        <taxon>Parathielavia</taxon>
    </lineage>
</organism>
<protein>
    <submittedName>
        <fullName evidence="1">Uncharacterized protein</fullName>
    </submittedName>
</protein>
<keyword evidence="2" id="KW-1185">Reference proteome</keyword>